<organism evidence="1 2">
    <name type="scientific">Bacillus cereus</name>
    <dbReference type="NCBI Taxonomy" id="1396"/>
    <lineage>
        <taxon>Bacteria</taxon>
        <taxon>Bacillati</taxon>
        <taxon>Bacillota</taxon>
        <taxon>Bacilli</taxon>
        <taxon>Bacillales</taxon>
        <taxon>Bacillaceae</taxon>
        <taxon>Bacillus</taxon>
        <taxon>Bacillus cereus group</taxon>
    </lineage>
</organism>
<evidence type="ECO:0000313" key="2">
    <source>
        <dbReference type="Proteomes" id="UP000186535"/>
    </source>
</evidence>
<dbReference type="RefSeq" id="WP_073518550.1">
    <property type="nucleotide sequence ID" value="NZ_MPOM01000003.1"/>
</dbReference>
<reference evidence="1 2" key="1">
    <citation type="submission" date="2016-11" db="EMBL/GenBank/DDBJ databases">
        <title>Identification of Bacillus cereus isolated from egg-white.</title>
        <authorList>
            <person name="Soni A."/>
            <person name="Oey I."/>
            <person name="Silcock P."/>
            <person name="Bremer P."/>
        </authorList>
    </citation>
    <scope>NUCLEOTIDE SEQUENCE [LARGE SCALE GENOMIC DNA]</scope>
    <source>
        <strain evidence="1 2">NZAS03</strain>
    </source>
</reference>
<protein>
    <submittedName>
        <fullName evidence="1">Cupin</fullName>
    </submittedName>
</protein>
<name>A0A1C4C2F3_BACCE</name>
<gene>
    <name evidence="1" type="ORF">BJR07_23865</name>
</gene>
<dbReference type="EMBL" id="MPON01000010">
    <property type="protein sequence ID" value="OKA34552.1"/>
    <property type="molecule type" value="Genomic_DNA"/>
</dbReference>
<evidence type="ECO:0000313" key="1">
    <source>
        <dbReference type="EMBL" id="OKA34552.1"/>
    </source>
</evidence>
<proteinExistence type="predicted"/>
<dbReference type="Gene3D" id="2.60.120.10">
    <property type="entry name" value="Jelly Rolls"/>
    <property type="match status" value="1"/>
</dbReference>
<dbReference type="InterPro" id="IPR011051">
    <property type="entry name" value="RmlC_Cupin_sf"/>
</dbReference>
<dbReference type="SUPFAM" id="SSF51182">
    <property type="entry name" value="RmlC-like cupins"/>
    <property type="match status" value="1"/>
</dbReference>
<dbReference type="AlphaFoldDB" id="A0A1C4C2F3"/>
<dbReference type="Proteomes" id="UP000186535">
    <property type="component" value="Unassembled WGS sequence"/>
</dbReference>
<dbReference type="InterPro" id="IPR014710">
    <property type="entry name" value="RmlC-like_jellyroll"/>
</dbReference>
<accession>A0A1C4C2F3</accession>
<sequence>MKIFDFSEKVGKQISAFQSNFIMSKILNHKGNIHIGAMHIQENGIIGYHEAVVSQLLLIVGGEGYVCGEDKEKVKVEAGQAVFWEKGEFHETSTEYGLMAIVMEAEDLEREILMPIKEESCEK</sequence>
<comment type="caution">
    <text evidence="1">The sequence shown here is derived from an EMBL/GenBank/DDBJ whole genome shotgun (WGS) entry which is preliminary data.</text>
</comment>